<dbReference type="EMBL" id="FZQP02002026">
    <property type="protein sequence ID" value="VVC94543.1"/>
    <property type="molecule type" value="Genomic_DNA"/>
</dbReference>
<name>A0A5E4QA59_9NEOP</name>
<sequence length="28" mass="3247">AYRHFIVCLLPHLSRGVFRRAVSSDSCR</sequence>
<protein>
    <submittedName>
        <fullName evidence="1">Uncharacterized protein</fullName>
    </submittedName>
</protein>
<gene>
    <name evidence="1" type="ORF">LSINAPIS_LOCUS6460</name>
</gene>
<dbReference type="Proteomes" id="UP000324832">
    <property type="component" value="Unassembled WGS sequence"/>
</dbReference>
<evidence type="ECO:0000313" key="1">
    <source>
        <dbReference type="EMBL" id="VVC94543.1"/>
    </source>
</evidence>
<keyword evidence="2" id="KW-1185">Reference proteome</keyword>
<feature type="non-terminal residue" evidence="1">
    <location>
        <position position="1"/>
    </location>
</feature>
<dbReference type="AlphaFoldDB" id="A0A5E4QA59"/>
<proteinExistence type="predicted"/>
<accession>A0A5E4QA59</accession>
<evidence type="ECO:0000313" key="2">
    <source>
        <dbReference type="Proteomes" id="UP000324832"/>
    </source>
</evidence>
<reference evidence="1 2" key="1">
    <citation type="submission" date="2017-07" db="EMBL/GenBank/DDBJ databases">
        <authorList>
            <person name="Talla V."/>
            <person name="Backstrom N."/>
        </authorList>
    </citation>
    <scope>NUCLEOTIDE SEQUENCE [LARGE SCALE GENOMIC DNA]</scope>
</reference>
<organism evidence="1 2">
    <name type="scientific">Leptidea sinapis</name>
    <dbReference type="NCBI Taxonomy" id="189913"/>
    <lineage>
        <taxon>Eukaryota</taxon>
        <taxon>Metazoa</taxon>
        <taxon>Ecdysozoa</taxon>
        <taxon>Arthropoda</taxon>
        <taxon>Hexapoda</taxon>
        <taxon>Insecta</taxon>
        <taxon>Pterygota</taxon>
        <taxon>Neoptera</taxon>
        <taxon>Endopterygota</taxon>
        <taxon>Lepidoptera</taxon>
        <taxon>Glossata</taxon>
        <taxon>Ditrysia</taxon>
        <taxon>Papilionoidea</taxon>
        <taxon>Pieridae</taxon>
        <taxon>Dismorphiinae</taxon>
        <taxon>Leptidea</taxon>
    </lineage>
</organism>